<feature type="region of interest" description="Disordered" evidence="1">
    <location>
        <begin position="1"/>
        <end position="62"/>
    </location>
</feature>
<evidence type="ECO:0000313" key="2">
    <source>
        <dbReference type="EMBL" id="EPY17802.1"/>
    </source>
</evidence>
<accession>S9TI89</accession>
<sequence length="142" mass="14825">MYRSATTTAKSNLPPPSFSVSQSSFLSSLSSPQRHGQRAPSAAAGKPRRRSGGGGGTATGSPFVEVDLLLRAEEHRNNDYFESLHQLNDSWGGAGSSSSSGPRAYANRPAAATATCTPHGHTLGLLERSLLTPLRTADASKC</sequence>
<feature type="compositionally biased region" description="Low complexity" evidence="1">
    <location>
        <begin position="18"/>
        <end position="45"/>
    </location>
</feature>
<feature type="compositionally biased region" description="Polar residues" evidence="1">
    <location>
        <begin position="1"/>
        <end position="11"/>
    </location>
</feature>
<dbReference type="EMBL" id="ATMH01010290">
    <property type="protein sequence ID" value="EPY17802.1"/>
    <property type="molecule type" value="Genomic_DNA"/>
</dbReference>
<keyword evidence="3" id="KW-1185">Reference proteome</keyword>
<gene>
    <name evidence="2" type="ORF">STCU_10396</name>
</gene>
<reference evidence="2 3" key="1">
    <citation type="journal article" date="2013" name="PLoS ONE">
        <title>Predicting the Proteins of Angomonas deanei, Strigomonas culicis and Their Respective Endosymbionts Reveals New Aspects of the Trypanosomatidae Family.</title>
        <authorList>
            <person name="Motta M.C."/>
            <person name="Martins A.C."/>
            <person name="de Souza S.S."/>
            <person name="Catta-Preta C.M."/>
            <person name="Silva R."/>
            <person name="Klein C.C."/>
            <person name="de Almeida L.G."/>
            <person name="de Lima Cunha O."/>
            <person name="Ciapina L.P."/>
            <person name="Brocchi M."/>
            <person name="Colabardini A.C."/>
            <person name="de Araujo Lima B."/>
            <person name="Machado C.R."/>
            <person name="de Almeida Soares C.M."/>
            <person name="Probst C.M."/>
            <person name="de Menezes C.B."/>
            <person name="Thompson C.E."/>
            <person name="Bartholomeu D.C."/>
            <person name="Gradia D.F."/>
            <person name="Pavoni D.P."/>
            <person name="Grisard E.C."/>
            <person name="Fantinatti-Garboggini F."/>
            <person name="Marchini F.K."/>
            <person name="Rodrigues-Luiz G.F."/>
            <person name="Wagner G."/>
            <person name="Goldman G.H."/>
            <person name="Fietto J.L."/>
            <person name="Elias M.C."/>
            <person name="Goldman M.H."/>
            <person name="Sagot M.F."/>
            <person name="Pereira M."/>
            <person name="Stoco P.H."/>
            <person name="de Mendonca-Neto R.P."/>
            <person name="Teixeira S.M."/>
            <person name="Maciel T.E."/>
            <person name="de Oliveira Mendes T.A."/>
            <person name="Urmenyi T.P."/>
            <person name="de Souza W."/>
            <person name="Schenkman S."/>
            <person name="de Vasconcelos A.T."/>
        </authorList>
    </citation>
    <scope>NUCLEOTIDE SEQUENCE [LARGE SCALE GENOMIC DNA]</scope>
</reference>
<organism evidence="2 3">
    <name type="scientific">Strigomonas culicis</name>
    <dbReference type="NCBI Taxonomy" id="28005"/>
    <lineage>
        <taxon>Eukaryota</taxon>
        <taxon>Discoba</taxon>
        <taxon>Euglenozoa</taxon>
        <taxon>Kinetoplastea</taxon>
        <taxon>Metakinetoplastina</taxon>
        <taxon>Trypanosomatida</taxon>
        <taxon>Trypanosomatidae</taxon>
        <taxon>Strigomonadinae</taxon>
        <taxon>Strigomonas</taxon>
    </lineage>
</organism>
<protein>
    <submittedName>
        <fullName evidence="2">Uncharacterized protein</fullName>
    </submittedName>
</protein>
<evidence type="ECO:0000313" key="3">
    <source>
        <dbReference type="Proteomes" id="UP000015354"/>
    </source>
</evidence>
<proteinExistence type="predicted"/>
<feature type="region of interest" description="Disordered" evidence="1">
    <location>
        <begin position="86"/>
        <end position="112"/>
    </location>
</feature>
<dbReference type="AlphaFoldDB" id="S9TI89"/>
<dbReference type="Proteomes" id="UP000015354">
    <property type="component" value="Unassembled WGS sequence"/>
</dbReference>
<feature type="compositionally biased region" description="Low complexity" evidence="1">
    <location>
        <begin position="96"/>
        <end position="112"/>
    </location>
</feature>
<name>S9TI89_9TRYP</name>
<evidence type="ECO:0000256" key="1">
    <source>
        <dbReference type="SAM" id="MobiDB-lite"/>
    </source>
</evidence>
<comment type="caution">
    <text evidence="2">The sequence shown here is derived from an EMBL/GenBank/DDBJ whole genome shotgun (WGS) entry which is preliminary data.</text>
</comment>